<dbReference type="SUPFAM" id="SSF48403">
    <property type="entry name" value="Ankyrin repeat"/>
    <property type="match status" value="2"/>
</dbReference>
<feature type="transmembrane region" description="Helical" evidence="18">
    <location>
        <begin position="1289"/>
        <end position="1310"/>
    </location>
</feature>
<dbReference type="InterPro" id="IPR052076">
    <property type="entry name" value="TRP_cation_channel"/>
</dbReference>
<keyword evidence="7 18" id="KW-1133">Transmembrane helix</keyword>
<dbReference type="EnsemblMetazoa" id="GMOY007826-RA">
    <property type="protein sequence ID" value="GMOY007826-PA"/>
    <property type="gene ID" value="GMOY007826"/>
</dbReference>
<feature type="transmembrane region" description="Helical" evidence="18">
    <location>
        <begin position="1087"/>
        <end position="1107"/>
    </location>
</feature>
<dbReference type="PROSITE" id="PS50088">
    <property type="entry name" value="ANK_REPEAT"/>
    <property type="match status" value="8"/>
</dbReference>
<feature type="transmembrane region" description="Helical" evidence="18">
    <location>
        <begin position="841"/>
        <end position="863"/>
    </location>
</feature>
<feature type="transmembrane region" description="Helical" evidence="18">
    <location>
        <begin position="1052"/>
        <end position="1075"/>
    </location>
</feature>
<feature type="coiled-coil region" evidence="17">
    <location>
        <begin position="984"/>
        <end position="1011"/>
    </location>
</feature>
<dbReference type="SMART" id="SM01417">
    <property type="entry name" value="Solute_trans_a"/>
    <property type="match status" value="1"/>
</dbReference>
<feature type="transmembrane region" description="Helical" evidence="18">
    <location>
        <begin position="959"/>
        <end position="978"/>
    </location>
</feature>
<dbReference type="PANTHER" id="PTHR47143">
    <property type="entry name" value="TRANSIENT RECEPTOR POTENTIAL CATION CHANNEL PROTEIN PAINLESS"/>
    <property type="match status" value="1"/>
</dbReference>
<evidence type="ECO:0000256" key="18">
    <source>
        <dbReference type="SAM" id="Phobius"/>
    </source>
</evidence>
<dbReference type="GO" id="GO:0003008">
    <property type="term" value="P:system process"/>
    <property type="evidence" value="ECO:0007669"/>
    <property type="project" value="UniProtKB-ARBA"/>
</dbReference>
<dbReference type="GO" id="GO:0034703">
    <property type="term" value="C:cation channel complex"/>
    <property type="evidence" value="ECO:0007669"/>
    <property type="project" value="UniProtKB-ARBA"/>
</dbReference>
<dbReference type="InterPro" id="IPR005178">
    <property type="entry name" value="Ostalpha/TMEM184C"/>
</dbReference>
<keyword evidence="12" id="KW-0407">Ion channel</keyword>
<dbReference type="Gene3D" id="1.25.40.20">
    <property type="entry name" value="Ankyrin repeat-containing domain"/>
    <property type="match status" value="4"/>
</dbReference>
<keyword evidence="2" id="KW-0813">Transport</keyword>
<evidence type="ECO:0000256" key="13">
    <source>
        <dbReference type="ARBA" id="ARBA00061660"/>
    </source>
</evidence>
<dbReference type="Pfam" id="PF00520">
    <property type="entry name" value="Ion_trans"/>
    <property type="match status" value="1"/>
</dbReference>
<evidence type="ECO:0000259" key="19">
    <source>
        <dbReference type="Pfam" id="PF00520"/>
    </source>
</evidence>
<dbReference type="GO" id="GO:0033554">
    <property type="term" value="P:cellular response to stress"/>
    <property type="evidence" value="ECO:0007669"/>
    <property type="project" value="UniProtKB-ARBA"/>
</dbReference>
<dbReference type="SMART" id="SM00248">
    <property type="entry name" value="ANK"/>
    <property type="match status" value="14"/>
</dbReference>
<evidence type="ECO:0000313" key="21">
    <source>
        <dbReference type="Proteomes" id="UP000092444"/>
    </source>
</evidence>
<evidence type="ECO:0000256" key="14">
    <source>
        <dbReference type="ARBA" id="ARBA00074970"/>
    </source>
</evidence>
<dbReference type="EMBL" id="CCAG010013763">
    <property type="status" value="NOT_ANNOTATED_CDS"/>
    <property type="molecule type" value="Genomic_DNA"/>
</dbReference>
<keyword evidence="17" id="KW-0175">Coiled coil</keyword>
<evidence type="ECO:0000256" key="6">
    <source>
        <dbReference type="ARBA" id="ARBA00022737"/>
    </source>
</evidence>
<dbReference type="GO" id="GO:0022836">
    <property type="term" value="F:gated channel activity"/>
    <property type="evidence" value="ECO:0007669"/>
    <property type="project" value="UniProtKB-ARBA"/>
</dbReference>
<evidence type="ECO:0000256" key="1">
    <source>
        <dbReference type="ARBA" id="ARBA00004651"/>
    </source>
</evidence>
<evidence type="ECO:0000256" key="4">
    <source>
        <dbReference type="ARBA" id="ARBA00022606"/>
    </source>
</evidence>
<dbReference type="GO" id="GO:0005886">
    <property type="term" value="C:plasma membrane"/>
    <property type="evidence" value="ECO:0007669"/>
    <property type="project" value="UniProtKB-SubCell"/>
</dbReference>
<dbReference type="VEuPathDB" id="VectorBase:GMOY007826"/>
<feature type="repeat" description="ANK" evidence="16">
    <location>
        <begin position="352"/>
        <end position="384"/>
    </location>
</feature>
<sequence>MDLLFLQAAEAGNLDDFKRLYQADNTRLSLQDGKGRTAAHQAAARNQVDILRYIHDQNGDFNIRDNAGNTPIHVAVECDSYEAVDYLLSIPVDTSILNEKKQAPVHLATELNKVKSLRIMGKYRNIIDIQQGGEHGRTALHLAAIYDHEECARILWGEQRNCTREEMISFYDSEGNVPLHSAVHGGDIKAVELCLKSGAKISTQQHDLSTPVHLACAQGAIEIVKLMFAMQPMEKRICLSRTDVQKMTPLHCASMFDHPDIVEYLVQEGADVNALDKEHRSPLLLAASRSGWKTVHLLIRLGANIGIKDASSRNVLHLVIMNGGRLQEFAEEVCKTQTQAQLELLLNEKDNTGCSALHYASRDGHIRSLENLIRLGACINLKNNNNESPLHFAARYGRYNTVKQLLDSEKGSFIINESDGEGLTPLHIASQQGHTRVVQLLLNRGALLHRDHNGRNPLQLAAMSGYNETIELLHSVHSHLLDQIDKDGNTALHLATMENKPHAISVLLSMDCKLLYNRMDMSAIDYAIYYKYPEAALAMVTHEERANEVMALKSDKHPCVTLALIASMPKVFEAVQDKCITKANCKKDSKSFYIKYTFSFLQCPFMFAKLDEKTGERIIQSNPIPLPALNTMVNHGRVELLAHPLSQKYLQMKWNSYGKYFHLANLLVYSIFLLFVTIYSSLMMNGIKIKNRVFVANLNLIRNRSDVIDCSSLIGSLQLRNDSISHDDCYESISQSPTIRVCAGTIIVYIALSSLRELIQIYQQRLHYILEIVNLISWILYISTLIMVAPVCKTDGAITNVHYSAASISVFLSWFRLLLFLQRFDQVGIYVVMFLEILKTLIKVLLVFSILIIAFGLAFYILLSKIIDPQPNHLSFSNIPMSLLRTFSMMLGELDFVGTYVNTYYRDQLKVPVTSFLILSIFMILMPILLMNLLIGLAVGDIESVRRNAQLKRLAMQILNLRVLGLGLVIVFCHTQTLKPETRKSACKRRKDELEKQKRKLRDIGRILEQQHQLLRLIVQKMEIKTEADDVDEGVSPNDLRATGSNSDLTPFITLSIFVAALLVILNISIFCTTVAKVLKQVDATQWGPSIFLCSLYPCIGCAALATILVPKAWLICHTVMHLCFTVGAVALRELCFRYIESEANYIKATDAAALVFNTPPCCCCCRCFPNATPSKPKLCILRYMIWQMPFIQGSIMLVLNLIYYGEQDLYKNVMIYFMPFIVCSILLGIWALNIIVRVVTTMRSGCGLMKKMICLQLILLLCKLQYMLLDSQLNSVTLGNSYPMNHTVYKQTIINLLILIEMVLVSILVQNAYKTSPLENGK</sequence>
<dbReference type="PANTHER" id="PTHR47143:SF1">
    <property type="entry name" value="ION_TRANS DOMAIN-CONTAINING PROTEIN"/>
    <property type="match status" value="1"/>
</dbReference>
<evidence type="ECO:0000256" key="11">
    <source>
        <dbReference type="ARBA" id="ARBA00023180"/>
    </source>
</evidence>
<feature type="transmembrane region" description="Helical" evidence="18">
    <location>
        <begin position="1249"/>
        <end position="1269"/>
    </location>
</feature>
<dbReference type="InterPro" id="IPR002110">
    <property type="entry name" value="Ankyrin_rpt"/>
</dbReference>
<keyword evidence="11" id="KW-0325">Glycoprotein</keyword>
<feature type="repeat" description="ANK" evidence="16">
    <location>
        <begin position="245"/>
        <end position="277"/>
    </location>
</feature>
<dbReference type="FunFam" id="1.25.40.20:FF:000186">
    <property type="entry name" value="Transient receptor potential cation channel A1, isoform K"/>
    <property type="match status" value="1"/>
</dbReference>
<keyword evidence="6" id="KW-0677">Repeat</keyword>
<evidence type="ECO:0000256" key="8">
    <source>
        <dbReference type="ARBA" id="ARBA00023043"/>
    </source>
</evidence>
<feature type="transmembrane region" description="Helical" evidence="18">
    <location>
        <begin position="768"/>
        <end position="789"/>
    </location>
</feature>
<dbReference type="GO" id="GO:0005262">
    <property type="term" value="F:calcium channel activity"/>
    <property type="evidence" value="ECO:0007669"/>
    <property type="project" value="UniProtKB-ARBA"/>
</dbReference>
<reference evidence="20" key="1">
    <citation type="submission" date="2020-05" db="UniProtKB">
        <authorList>
            <consortium name="EnsemblMetazoa"/>
        </authorList>
    </citation>
    <scope>IDENTIFICATION</scope>
    <source>
        <strain evidence="20">Yale</strain>
    </source>
</reference>
<dbReference type="GO" id="GO:0009266">
    <property type="term" value="P:response to temperature stimulus"/>
    <property type="evidence" value="ECO:0007669"/>
    <property type="project" value="UniProtKB-ARBA"/>
</dbReference>
<evidence type="ECO:0000256" key="17">
    <source>
        <dbReference type="SAM" id="Coils"/>
    </source>
</evidence>
<keyword evidence="4" id="KW-0716">Sensory transduction</keyword>
<keyword evidence="5 18" id="KW-0812">Transmembrane</keyword>
<feature type="repeat" description="ANK" evidence="16">
    <location>
        <begin position="67"/>
        <end position="99"/>
    </location>
</feature>
<dbReference type="PROSITE" id="PS50297">
    <property type="entry name" value="ANK_REP_REGION"/>
    <property type="match status" value="8"/>
</dbReference>
<keyword evidence="3" id="KW-1003">Cell membrane</keyword>
<feature type="domain" description="Ion transport" evidence="19">
    <location>
        <begin position="731"/>
        <end position="949"/>
    </location>
</feature>
<feature type="repeat" description="ANK" evidence="16">
    <location>
        <begin position="385"/>
        <end position="407"/>
    </location>
</feature>
<dbReference type="Pfam" id="PF00023">
    <property type="entry name" value="Ank"/>
    <property type="match status" value="1"/>
</dbReference>
<feature type="transmembrane region" description="Helical" evidence="18">
    <location>
        <begin position="660"/>
        <end position="682"/>
    </location>
</feature>
<evidence type="ECO:0000256" key="5">
    <source>
        <dbReference type="ARBA" id="ARBA00022692"/>
    </source>
</evidence>
<comment type="subcellular location">
    <subcellularLocation>
        <location evidence="1">Cell membrane</location>
        <topology evidence="1">Multi-pass membrane protein</topology>
    </subcellularLocation>
</comment>
<dbReference type="Proteomes" id="UP000092444">
    <property type="component" value="Unassembled WGS sequence"/>
</dbReference>
<feature type="repeat" description="ANK" evidence="16">
    <location>
        <begin position="174"/>
        <end position="206"/>
    </location>
</feature>
<feature type="repeat" description="ANK" evidence="16">
    <location>
        <begin position="34"/>
        <end position="66"/>
    </location>
</feature>
<organism evidence="20 21">
    <name type="scientific">Glossina morsitans morsitans</name>
    <name type="common">Savannah tsetse fly</name>
    <dbReference type="NCBI Taxonomy" id="37546"/>
    <lineage>
        <taxon>Eukaryota</taxon>
        <taxon>Metazoa</taxon>
        <taxon>Ecdysozoa</taxon>
        <taxon>Arthropoda</taxon>
        <taxon>Hexapoda</taxon>
        <taxon>Insecta</taxon>
        <taxon>Pterygota</taxon>
        <taxon>Neoptera</taxon>
        <taxon>Endopterygota</taxon>
        <taxon>Diptera</taxon>
        <taxon>Brachycera</taxon>
        <taxon>Muscomorpha</taxon>
        <taxon>Hippoboscoidea</taxon>
        <taxon>Glossinidae</taxon>
        <taxon>Glossina</taxon>
    </lineage>
</organism>
<evidence type="ECO:0000256" key="7">
    <source>
        <dbReference type="ARBA" id="ARBA00022989"/>
    </source>
</evidence>
<name>A0A1B0G3C5_GLOMM</name>
<accession>A0A1B0G3C5</accession>
<evidence type="ECO:0000256" key="12">
    <source>
        <dbReference type="ARBA" id="ARBA00023303"/>
    </source>
</evidence>
<evidence type="ECO:0000256" key="16">
    <source>
        <dbReference type="PROSITE-ProRule" id="PRU00023"/>
    </source>
</evidence>
<evidence type="ECO:0000256" key="2">
    <source>
        <dbReference type="ARBA" id="ARBA00022448"/>
    </source>
</evidence>
<dbReference type="PhylomeDB" id="A0A1B0G3C5"/>
<feature type="transmembrane region" description="Helical" evidence="18">
    <location>
        <begin position="1113"/>
        <end position="1132"/>
    </location>
</feature>
<comment type="similarity">
    <text evidence="13">Belongs to the transient receptor (TC 1.A.4) family.</text>
</comment>
<keyword evidence="9" id="KW-0406">Ion transport</keyword>
<feature type="transmembrane region" description="Helical" evidence="18">
    <location>
        <begin position="913"/>
        <end position="939"/>
    </location>
</feature>
<feature type="repeat" description="ANK" evidence="16">
    <location>
        <begin position="278"/>
        <end position="310"/>
    </location>
</feature>
<dbReference type="InterPro" id="IPR036770">
    <property type="entry name" value="Ankyrin_rpt-contain_sf"/>
</dbReference>
<feature type="transmembrane region" description="Helical" evidence="18">
    <location>
        <begin position="1184"/>
        <end position="1204"/>
    </location>
</feature>
<feature type="repeat" description="ANK" evidence="16">
    <location>
        <begin position="421"/>
        <end position="453"/>
    </location>
</feature>
<evidence type="ECO:0000256" key="15">
    <source>
        <dbReference type="ARBA" id="ARBA00079849"/>
    </source>
</evidence>
<evidence type="ECO:0000256" key="3">
    <source>
        <dbReference type="ARBA" id="ARBA00022475"/>
    </source>
</evidence>
<evidence type="ECO:0000313" key="20">
    <source>
        <dbReference type="EnsemblMetazoa" id="GMOY007826-PA"/>
    </source>
</evidence>
<dbReference type="PRINTS" id="PR01415">
    <property type="entry name" value="ANKYRIN"/>
</dbReference>
<dbReference type="Pfam" id="PF12796">
    <property type="entry name" value="Ank_2"/>
    <property type="match status" value="4"/>
</dbReference>
<keyword evidence="21" id="KW-1185">Reference proteome</keyword>
<proteinExistence type="inferred from homology"/>
<evidence type="ECO:0000256" key="9">
    <source>
        <dbReference type="ARBA" id="ARBA00023065"/>
    </source>
</evidence>
<protein>
    <recommendedName>
        <fullName evidence="14">Transient receptor potential cation channel subfamily A member 1</fullName>
    </recommendedName>
    <alternativeName>
        <fullName evidence="15">Ankyrin-like with transmembrane domains protein 1</fullName>
    </alternativeName>
</protein>
<dbReference type="Gene3D" id="1.10.287.70">
    <property type="match status" value="1"/>
</dbReference>
<dbReference type="EMBL" id="CCAG010013762">
    <property type="status" value="NOT_ANNOTATED_CDS"/>
    <property type="molecule type" value="Genomic_DNA"/>
</dbReference>
<feature type="transmembrane region" description="Helical" evidence="18">
    <location>
        <begin position="801"/>
        <end position="821"/>
    </location>
</feature>
<dbReference type="STRING" id="37546.A0A1B0G3C5"/>
<dbReference type="Pfam" id="PF03619">
    <property type="entry name" value="Solute_trans_a"/>
    <property type="match status" value="1"/>
</dbReference>
<keyword evidence="10 18" id="KW-0472">Membrane</keyword>
<dbReference type="InterPro" id="IPR005821">
    <property type="entry name" value="Ion_trans_dom"/>
</dbReference>
<keyword evidence="8 16" id="KW-0040">ANK repeat</keyword>
<feature type="transmembrane region" description="Helical" evidence="18">
    <location>
        <begin position="1216"/>
        <end position="1237"/>
    </location>
</feature>
<evidence type="ECO:0000256" key="10">
    <source>
        <dbReference type="ARBA" id="ARBA00023136"/>
    </source>
</evidence>